<dbReference type="GeneID" id="35778629"/>
<keyword evidence="2" id="KW-1185">Reference proteome</keyword>
<sequence>MSFLAVIPHIRVQGANLQTSGILLGGVPLVASTMFAHALARKLGVKDTGVIYIHHDRQDLGEILKDNYNRIFFHPAQRRGSAFINKNDYSSKNPNALSLQPTASCHLHLSLVIRFDGRRRPRLADLQKLLMNSRFAGGQITRYGEVEWADDSEKSLKDVLSNTIKTGFVVLDRQDVLLAYQQSQNLNRLQAFTRLLALTKDGLNHAFGEHHGLSFLSATNLGYALLEDPKTDRTGVRQAYTLEQAVIPTPHAYAEPLIGLVQYVSIRQLLNVANAQNSDNLDLYEEEQKPQQPPNLITEPLRQLSDNPQELFWQYQWQTHDGGDVFLLRQSI</sequence>
<accession>A0A378Q7R4</accession>
<evidence type="ECO:0000313" key="1">
    <source>
        <dbReference type="EMBL" id="STY96705.1"/>
    </source>
</evidence>
<reference evidence="1 2" key="1">
    <citation type="submission" date="2018-06" db="EMBL/GenBank/DDBJ databases">
        <authorList>
            <consortium name="Pathogen Informatics"/>
            <person name="Doyle S."/>
        </authorList>
    </citation>
    <scope>NUCLEOTIDE SEQUENCE [LARGE SCALE GENOMIC DNA]</scope>
    <source>
        <strain evidence="1 2">NCTC10465</strain>
    </source>
</reference>
<name>A0A378Q7R4_FAUOS</name>
<dbReference type="Proteomes" id="UP000255230">
    <property type="component" value="Unassembled WGS sequence"/>
</dbReference>
<dbReference type="RefSeq" id="WP_062332096.1">
    <property type="nucleotide sequence ID" value="NZ_CBCRZU010000034.1"/>
</dbReference>
<gene>
    <name evidence="1" type="ORF">NCTC10465_00471</name>
</gene>
<evidence type="ECO:0000313" key="2">
    <source>
        <dbReference type="Proteomes" id="UP000255230"/>
    </source>
</evidence>
<dbReference type="KEGG" id="mos:AXE82_04945"/>
<proteinExistence type="predicted"/>
<dbReference type="AlphaFoldDB" id="A0A378Q7R4"/>
<dbReference type="Pfam" id="PF09614">
    <property type="entry name" value="Cas_Csy2"/>
    <property type="match status" value="1"/>
</dbReference>
<dbReference type="NCBIfam" id="TIGR02565">
    <property type="entry name" value="cas_Csy2"/>
    <property type="match status" value="1"/>
</dbReference>
<dbReference type="InterPro" id="IPR013398">
    <property type="entry name" value="CRISPR-assoc_prot_Csy2"/>
</dbReference>
<organism evidence="1 2">
    <name type="scientific">Faucicola osloensis</name>
    <name type="common">Moraxella osloensis</name>
    <dbReference type="NCBI Taxonomy" id="34062"/>
    <lineage>
        <taxon>Bacteria</taxon>
        <taxon>Pseudomonadati</taxon>
        <taxon>Pseudomonadota</taxon>
        <taxon>Gammaproteobacteria</taxon>
        <taxon>Moraxellales</taxon>
        <taxon>Moraxellaceae</taxon>
        <taxon>Faucicola</taxon>
    </lineage>
</organism>
<dbReference type="EMBL" id="UGPY01000001">
    <property type="protein sequence ID" value="STY96705.1"/>
    <property type="molecule type" value="Genomic_DNA"/>
</dbReference>
<protein>
    <submittedName>
        <fullName evidence="1">CRISPR type I-F/YPEST-associated protein Csy2</fullName>
    </submittedName>
</protein>